<dbReference type="Proteomes" id="UP000245942">
    <property type="component" value="Unassembled WGS sequence"/>
</dbReference>
<dbReference type="PROSITE" id="PS00138">
    <property type="entry name" value="SUBTILASE_SER"/>
    <property type="match status" value="1"/>
</dbReference>
<evidence type="ECO:0000313" key="10">
    <source>
        <dbReference type="EMBL" id="PWN21228.1"/>
    </source>
</evidence>
<evidence type="ECO:0000313" key="11">
    <source>
        <dbReference type="Proteomes" id="UP000245942"/>
    </source>
</evidence>
<feature type="domain" description="Peptidase S8/S53" evidence="9">
    <location>
        <begin position="219"/>
        <end position="657"/>
    </location>
</feature>
<feature type="active site" description="Charge relay system" evidence="5 6">
    <location>
        <position position="228"/>
    </location>
</feature>
<dbReference type="InterPro" id="IPR050131">
    <property type="entry name" value="Peptidase_S8_subtilisin-like"/>
</dbReference>
<keyword evidence="4 6" id="KW-0720">Serine protease</keyword>
<evidence type="ECO:0000256" key="8">
    <source>
        <dbReference type="SAM" id="SignalP"/>
    </source>
</evidence>
<comment type="similarity">
    <text evidence="1 6">Belongs to the peptidase S8 family.</text>
</comment>
<dbReference type="EMBL" id="KZ819326">
    <property type="protein sequence ID" value="PWN21228.1"/>
    <property type="molecule type" value="Genomic_DNA"/>
</dbReference>
<feature type="signal peptide" evidence="8">
    <location>
        <begin position="1"/>
        <end position="27"/>
    </location>
</feature>
<keyword evidence="11" id="KW-1185">Reference proteome</keyword>
<feature type="compositionally biased region" description="Gly residues" evidence="7">
    <location>
        <begin position="1065"/>
        <end position="1089"/>
    </location>
</feature>
<sequence length="1089" mass="117227">MGRLSFTQCFVLCLIIFCSQTLLLVSGREALGTLNAGLPSSPARRFVPHSYIVEFDPKQVSAQDYKAHLDSFYKDLKAANPQWEVEHQFEYDLHDVFLGASFFMRPAASNNKRAEDAPSDSHLTEMAMMVMNKLSNHTSVQNTWRDSLISHAHEGERSKSAGTMIKDRPFVRHNMAHSPRRNASTANSHFRRKQTGQLDEYPPHVQQGIHIQHRLGNLGQGELVCVIDVPVDYTNPFLNGGAKGACLGEGCPIDSGVYYFEKPDSQNPLPPTPLPKIAPTTEETCFHGTHVAGIIIADNSDLFVGASPGARVVSIGAFPCGEGATRDSIIIDAFLQAKKKRCTIVNGSFGTVGEWPGAPTTIAADRLGAQIPVVISAGNSRSLGPFSSGCPACGDNVISVASAENKDLWGIPLVVDRPIYGNRTDTVVVETSISWTYNDTLLLQELPVWFTPEAIKAGRNPGFEHLPTPLFIANSSSACLPLGDDVGDLSKTIPIVYRGDCSVPTKILELQAKGARTMILVANNTIPRAYFNPSFFDMFLGIIEADAAAALLNAVTDRELIASISPGEPYRFDKIPNKDVGEISNFSSMGPSNLGQMRPHVTGIGGSILSTLPEPVRLGVLEGTSMSSPMIAGAVALYRNKYPNASPAKVRKALVHHGYPAVTTSGAGGKYETLHLGGGIVNITAAINAETDVLPLSFDFGDSSQSKRIFHQELRIKNEGTTKKTYSIDHEPAQSYWALQEGAPLKRKDPSFMAFKNPPDANEETAHVDIAHKTITLVRLVFTPPTQAPRWNLYSGYIRISSGAEEARVPYGGIAGVLSSVPALQSGISAYNTSLPALFTPGFKEQITNDTTVWALDESDETSMPLFAYVVQTPSERLYIDVVAADIDYQPTLPIIDDPDSRQGFLSEFPPDPPSSRSSSRGVPALTGQPVAALNSSSHSGTSSGSGSGNGIGESKATGPKSSKYVKIADVPVVGRLDADNDIIRNSISSRSIDATGFYPAYLSRYLDSPDQPGQTIELQPGKYRVLLRAHRWNSSKNPADLDLEANYDSFLSRVFEYRPNAPGRGSGGSSSKSGKGGKTGGGADAEQK</sequence>
<evidence type="ECO:0000256" key="2">
    <source>
        <dbReference type="ARBA" id="ARBA00022670"/>
    </source>
</evidence>
<feature type="active site" description="Charge relay system" evidence="5 6">
    <location>
        <position position="287"/>
    </location>
</feature>
<dbReference type="InterPro" id="IPR015500">
    <property type="entry name" value="Peptidase_S8_subtilisin-rel"/>
</dbReference>
<evidence type="ECO:0000256" key="3">
    <source>
        <dbReference type="ARBA" id="ARBA00022801"/>
    </source>
</evidence>
<dbReference type="AlphaFoldDB" id="A0A316U8R0"/>
<dbReference type="InterPro" id="IPR023828">
    <property type="entry name" value="Peptidase_S8_Ser-AS"/>
</dbReference>
<dbReference type="PANTHER" id="PTHR43806:SF66">
    <property type="entry name" value="SERIN ENDOPEPTIDASE"/>
    <property type="match status" value="1"/>
</dbReference>
<gene>
    <name evidence="10" type="ORF">BCV69DRAFT_277256</name>
</gene>
<dbReference type="InterPro" id="IPR036852">
    <property type="entry name" value="Peptidase_S8/S53_dom_sf"/>
</dbReference>
<dbReference type="GO" id="GO:0006508">
    <property type="term" value="P:proteolysis"/>
    <property type="evidence" value="ECO:0007669"/>
    <property type="project" value="UniProtKB-KW"/>
</dbReference>
<keyword evidence="3 6" id="KW-0378">Hydrolase</keyword>
<dbReference type="STRING" id="1684307.A0A316U8R0"/>
<dbReference type="SUPFAM" id="SSF52743">
    <property type="entry name" value="Subtilisin-like"/>
    <property type="match status" value="1"/>
</dbReference>
<feature type="active site" description="Charge relay system" evidence="5 6">
    <location>
        <position position="625"/>
    </location>
</feature>
<keyword evidence="8" id="KW-0732">Signal</keyword>
<evidence type="ECO:0000256" key="5">
    <source>
        <dbReference type="PIRSR" id="PIRSR615500-1"/>
    </source>
</evidence>
<dbReference type="GeneID" id="37012877"/>
<dbReference type="RefSeq" id="XP_025348388.1">
    <property type="nucleotide sequence ID" value="XM_025491143.1"/>
</dbReference>
<name>A0A316U8R0_9BASI</name>
<feature type="region of interest" description="Disordered" evidence="7">
    <location>
        <begin position="1059"/>
        <end position="1089"/>
    </location>
</feature>
<dbReference type="GO" id="GO:0005615">
    <property type="term" value="C:extracellular space"/>
    <property type="evidence" value="ECO:0007669"/>
    <property type="project" value="TreeGrafter"/>
</dbReference>
<dbReference type="OrthoDB" id="206201at2759"/>
<accession>A0A316U8R0</accession>
<evidence type="ECO:0000256" key="7">
    <source>
        <dbReference type="SAM" id="MobiDB-lite"/>
    </source>
</evidence>
<dbReference type="Gene3D" id="3.40.50.200">
    <property type="entry name" value="Peptidase S8/S53 domain"/>
    <property type="match status" value="2"/>
</dbReference>
<proteinExistence type="inferred from homology"/>
<feature type="chain" id="PRO_5016323213" evidence="8">
    <location>
        <begin position="28"/>
        <end position="1089"/>
    </location>
</feature>
<dbReference type="PROSITE" id="PS51892">
    <property type="entry name" value="SUBTILASE"/>
    <property type="match status" value="1"/>
</dbReference>
<evidence type="ECO:0000256" key="1">
    <source>
        <dbReference type="ARBA" id="ARBA00011073"/>
    </source>
</evidence>
<organism evidence="10 11">
    <name type="scientific">Pseudomicrostroma glucosiphilum</name>
    <dbReference type="NCBI Taxonomy" id="1684307"/>
    <lineage>
        <taxon>Eukaryota</taxon>
        <taxon>Fungi</taxon>
        <taxon>Dikarya</taxon>
        <taxon>Basidiomycota</taxon>
        <taxon>Ustilaginomycotina</taxon>
        <taxon>Exobasidiomycetes</taxon>
        <taxon>Microstromatales</taxon>
        <taxon>Microstromatales incertae sedis</taxon>
        <taxon>Pseudomicrostroma</taxon>
    </lineage>
</organism>
<dbReference type="Pfam" id="PF00082">
    <property type="entry name" value="Peptidase_S8"/>
    <property type="match status" value="1"/>
</dbReference>
<keyword evidence="2 6" id="KW-0645">Protease</keyword>
<feature type="region of interest" description="Disordered" evidence="7">
    <location>
        <begin position="900"/>
        <end position="961"/>
    </location>
</feature>
<reference evidence="10 11" key="1">
    <citation type="journal article" date="2018" name="Mol. Biol. Evol.">
        <title>Broad Genomic Sampling Reveals a Smut Pathogenic Ancestry of the Fungal Clade Ustilaginomycotina.</title>
        <authorList>
            <person name="Kijpornyongpan T."/>
            <person name="Mondo S.J."/>
            <person name="Barry K."/>
            <person name="Sandor L."/>
            <person name="Lee J."/>
            <person name="Lipzen A."/>
            <person name="Pangilinan J."/>
            <person name="LaButti K."/>
            <person name="Hainaut M."/>
            <person name="Henrissat B."/>
            <person name="Grigoriev I.V."/>
            <person name="Spatafora J.W."/>
            <person name="Aime M.C."/>
        </authorList>
    </citation>
    <scope>NUCLEOTIDE SEQUENCE [LARGE SCALE GENOMIC DNA]</scope>
    <source>
        <strain evidence="10 11">MCA 4718</strain>
    </source>
</reference>
<dbReference type="PANTHER" id="PTHR43806">
    <property type="entry name" value="PEPTIDASE S8"/>
    <property type="match status" value="1"/>
</dbReference>
<dbReference type="PRINTS" id="PR00723">
    <property type="entry name" value="SUBTILISIN"/>
</dbReference>
<evidence type="ECO:0000256" key="6">
    <source>
        <dbReference type="PROSITE-ProRule" id="PRU01240"/>
    </source>
</evidence>
<dbReference type="GO" id="GO:0004252">
    <property type="term" value="F:serine-type endopeptidase activity"/>
    <property type="evidence" value="ECO:0007669"/>
    <property type="project" value="UniProtKB-UniRule"/>
</dbReference>
<evidence type="ECO:0000256" key="4">
    <source>
        <dbReference type="ARBA" id="ARBA00022825"/>
    </source>
</evidence>
<evidence type="ECO:0000259" key="9">
    <source>
        <dbReference type="Pfam" id="PF00082"/>
    </source>
</evidence>
<dbReference type="InterPro" id="IPR000209">
    <property type="entry name" value="Peptidase_S8/S53_dom"/>
</dbReference>
<protein>
    <submittedName>
        <fullName evidence="10">Subtilisin-like protein</fullName>
    </submittedName>
</protein>